<dbReference type="AlphaFoldDB" id="A0A845LF97"/>
<dbReference type="FunFam" id="3.40.50.300:FF:000426">
    <property type="entry name" value="Ferrous iron transport protein B"/>
    <property type="match status" value="1"/>
</dbReference>
<dbReference type="EMBL" id="WXEX01000012">
    <property type="protein sequence ID" value="MZP44074.1"/>
    <property type="molecule type" value="Genomic_DNA"/>
</dbReference>
<feature type="transmembrane region" description="Helical" evidence="17">
    <location>
        <begin position="337"/>
        <end position="360"/>
    </location>
</feature>
<dbReference type="InterPro" id="IPR011642">
    <property type="entry name" value="Gate_dom"/>
</dbReference>
<feature type="transmembrane region" description="Helical" evidence="17">
    <location>
        <begin position="461"/>
        <end position="482"/>
    </location>
</feature>
<evidence type="ECO:0000256" key="17">
    <source>
        <dbReference type="RuleBase" id="RU362098"/>
    </source>
</evidence>
<keyword evidence="13 17" id="KW-0472">Membrane</keyword>
<dbReference type="InterPro" id="IPR011640">
    <property type="entry name" value="Fe2_transport_prot_B_C"/>
</dbReference>
<reference evidence="19 20" key="1">
    <citation type="submission" date="2020-01" db="EMBL/GenBank/DDBJ databases">
        <title>Whole genome sequence of Heliobacterium gestii DSM 11169.</title>
        <authorList>
            <person name="Kyndt J.A."/>
            <person name="Meyer T.E."/>
        </authorList>
    </citation>
    <scope>NUCLEOTIDE SEQUENCE [LARGE SCALE GENOMIC DNA]</scope>
    <source>
        <strain evidence="19 20">DSM 11169</strain>
    </source>
</reference>
<dbReference type="Pfam" id="PF02421">
    <property type="entry name" value="FeoB_N"/>
    <property type="match status" value="1"/>
</dbReference>
<feature type="binding site" evidence="16">
    <location>
        <position position="21"/>
    </location>
    <ligand>
        <name>Mg(2+)</name>
        <dbReference type="ChEBI" id="CHEBI:18420"/>
        <label>2</label>
    </ligand>
</feature>
<proteinExistence type="inferred from homology"/>
<dbReference type="Pfam" id="PF07664">
    <property type="entry name" value="FeoB_C"/>
    <property type="match status" value="1"/>
</dbReference>
<dbReference type="Gene3D" id="3.40.50.300">
    <property type="entry name" value="P-loop containing nucleotide triphosphate hydrolases"/>
    <property type="match status" value="1"/>
</dbReference>
<evidence type="ECO:0000256" key="5">
    <source>
        <dbReference type="ARBA" id="ARBA00022496"/>
    </source>
</evidence>
<keyword evidence="6" id="KW-0997">Cell inner membrane</keyword>
<dbReference type="OrthoDB" id="9809127at2"/>
<gene>
    <name evidence="19" type="primary">feoB</name>
    <name evidence="19" type="ORF">GTO89_13630</name>
</gene>
<evidence type="ECO:0000256" key="15">
    <source>
        <dbReference type="PIRSR" id="PIRSR603373-1"/>
    </source>
</evidence>
<keyword evidence="16" id="KW-0460">Magnesium</keyword>
<comment type="caution">
    <text evidence="19">The sequence shown here is derived from an EMBL/GenBank/DDBJ whole genome shotgun (WGS) entry which is preliminary data.</text>
</comment>
<feature type="transmembrane region" description="Helical" evidence="17">
    <location>
        <begin position="292"/>
        <end position="317"/>
    </location>
</feature>
<feature type="transmembrane region" description="Helical" evidence="17">
    <location>
        <begin position="231"/>
        <end position="252"/>
    </location>
</feature>
<keyword evidence="4" id="KW-1003">Cell membrane</keyword>
<evidence type="ECO:0000256" key="2">
    <source>
        <dbReference type="ARBA" id="ARBA00004429"/>
    </source>
</evidence>
<dbReference type="NCBIfam" id="TIGR00437">
    <property type="entry name" value="feoB"/>
    <property type="match status" value="1"/>
</dbReference>
<evidence type="ECO:0000256" key="4">
    <source>
        <dbReference type="ARBA" id="ARBA00022475"/>
    </source>
</evidence>
<keyword evidence="8 15" id="KW-0547">Nucleotide-binding</keyword>
<dbReference type="GO" id="GO:0005886">
    <property type="term" value="C:plasma membrane"/>
    <property type="evidence" value="ECO:0007669"/>
    <property type="project" value="UniProtKB-SubCell"/>
</dbReference>
<evidence type="ECO:0000256" key="9">
    <source>
        <dbReference type="ARBA" id="ARBA00022989"/>
    </source>
</evidence>
<evidence type="ECO:0000256" key="10">
    <source>
        <dbReference type="ARBA" id="ARBA00023004"/>
    </source>
</evidence>
<keyword evidence="9 17" id="KW-1133">Transmembrane helix</keyword>
<keyword evidence="5 17" id="KW-0410">Iron transport</keyword>
<dbReference type="PROSITE" id="PS51711">
    <property type="entry name" value="G_FEOB"/>
    <property type="match status" value="1"/>
</dbReference>
<dbReference type="InterPro" id="IPR003373">
    <property type="entry name" value="Fe2_transport_prot-B"/>
</dbReference>
<feature type="binding site" evidence="15">
    <location>
        <begin position="10"/>
        <end position="17"/>
    </location>
    <ligand>
        <name>GTP</name>
        <dbReference type="ChEBI" id="CHEBI:37565"/>
        <label>1</label>
    </ligand>
</feature>
<dbReference type="InterPro" id="IPR050860">
    <property type="entry name" value="FeoB_GTPase"/>
</dbReference>
<dbReference type="Pfam" id="PF07670">
    <property type="entry name" value="Gate"/>
    <property type="match status" value="2"/>
</dbReference>
<keyword evidence="11" id="KW-0406">Ion transport</keyword>
<evidence type="ECO:0000256" key="12">
    <source>
        <dbReference type="ARBA" id="ARBA00023134"/>
    </source>
</evidence>
<feature type="binding site" evidence="15">
    <location>
        <begin position="116"/>
        <end position="119"/>
    </location>
    <ligand>
        <name>GTP</name>
        <dbReference type="ChEBI" id="CHEBI:37565"/>
        <label>4</label>
    </ligand>
</feature>
<evidence type="ECO:0000256" key="6">
    <source>
        <dbReference type="ARBA" id="ARBA00022519"/>
    </source>
</evidence>
<keyword evidence="7 17" id="KW-0812">Transmembrane</keyword>
<feature type="transmembrane region" description="Helical" evidence="17">
    <location>
        <begin position="403"/>
        <end position="423"/>
    </location>
</feature>
<evidence type="ECO:0000256" key="7">
    <source>
        <dbReference type="ARBA" id="ARBA00022692"/>
    </source>
</evidence>
<evidence type="ECO:0000256" key="13">
    <source>
        <dbReference type="ARBA" id="ARBA00023136"/>
    </source>
</evidence>
<dbReference type="GO" id="GO:0005525">
    <property type="term" value="F:GTP binding"/>
    <property type="evidence" value="ECO:0007669"/>
    <property type="project" value="UniProtKB-KW"/>
</dbReference>
<evidence type="ECO:0000313" key="20">
    <source>
        <dbReference type="Proteomes" id="UP000471031"/>
    </source>
</evidence>
<dbReference type="GO" id="GO:0015093">
    <property type="term" value="F:ferrous iron transmembrane transporter activity"/>
    <property type="evidence" value="ECO:0007669"/>
    <property type="project" value="UniProtKB-UniRule"/>
</dbReference>
<comment type="function">
    <text evidence="1 17">Probable transporter of a GTP-driven Fe(2+) uptake system.</text>
</comment>
<dbReference type="InterPro" id="IPR027417">
    <property type="entry name" value="P-loop_NTPase"/>
</dbReference>
<dbReference type="RefSeq" id="WP_161262642.1">
    <property type="nucleotide sequence ID" value="NZ_JAFBDC010000011.1"/>
</dbReference>
<evidence type="ECO:0000256" key="16">
    <source>
        <dbReference type="PIRSR" id="PIRSR603373-2"/>
    </source>
</evidence>
<keyword evidence="12 15" id="KW-0342">GTP-binding</keyword>
<name>A0A845LF97_HELGE</name>
<dbReference type="GO" id="GO:0046872">
    <property type="term" value="F:metal ion binding"/>
    <property type="evidence" value="ECO:0007669"/>
    <property type="project" value="UniProtKB-KW"/>
</dbReference>
<keyword evidence="20" id="KW-1185">Reference proteome</keyword>
<dbReference type="PANTHER" id="PTHR43185:SF1">
    <property type="entry name" value="FE(2+) TRANSPORTER FEOB"/>
    <property type="match status" value="1"/>
</dbReference>
<feature type="binding site" evidence="16">
    <location>
        <position position="24"/>
    </location>
    <ligand>
        <name>Mg(2+)</name>
        <dbReference type="ChEBI" id="CHEBI:18420"/>
        <label>2</label>
    </ligand>
</feature>
<organism evidence="19 20">
    <name type="scientific">Heliomicrobium gestii</name>
    <name type="common">Heliobacterium gestii</name>
    <dbReference type="NCBI Taxonomy" id="2699"/>
    <lineage>
        <taxon>Bacteria</taxon>
        <taxon>Bacillati</taxon>
        <taxon>Bacillota</taxon>
        <taxon>Clostridia</taxon>
        <taxon>Eubacteriales</taxon>
        <taxon>Heliobacteriaceae</taxon>
        <taxon>Heliomicrobium</taxon>
    </lineage>
</organism>
<evidence type="ECO:0000256" key="1">
    <source>
        <dbReference type="ARBA" id="ARBA00003926"/>
    </source>
</evidence>
<keyword evidence="16" id="KW-0479">Metal-binding</keyword>
<feature type="domain" description="FeoB-type G" evidence="18">
    <location>
        <begin position="3"/>
        <end position="165"/>
    </location>
</feature>
<dbReference type="PRINTS" id="PR00326">
    <property type="entry name" value="GTP1OBG"/>
</dbReference>
<keyword evidence="3 17" id="KW-0813">Transport</keyword>
<dbReference type="Proteomes" id="UP000471031">
    <property type="component" value="Unassembled WGS sequence"/>
</dbReference>
<feature type="binding site" evidence="15">
    <location>
        <begin position="56"/>
        <end position="59"/>
    </location>
    <ligand>
        <name>GTP</name>
        <dbReference type="ChEBI" id="CHEBI:37565"/>
        <label>3</label>
    </ligand>
</feature>
<feature type="transmembrane region" description="Helical" evidence="17">
    <location>
        <begin position="560"/>
        <end position="584"/>
    </location>
</feature>
<comment type="subcellular location">
    <subcellularLocation>
        <location evidence="2">Cell inner membrane</location>
        <topology evidence="2">Multi-pass membrane protein</topology>
    </subcellularLocation>
    <subcellularLocation>
        <location evidence="17">Cell membrane</location>
        <topology evidence="17">Multi-pass membrane protein</topology>
    </subcellularLocation>
</comment>
<feature type="binding site" evidence="16">
    <location>
        <position position="25"/>
    </location>
    <ligand>
        <name>Mg(2+)</name>
        <dbReference type="ChEBI" id="CHEBI:18420"/>
        <label>2</label>
    </ligand>
</feature>
<protein>
    <recommendedName>
        <fullName evidence="14 17">Ferrous iron transport protein B</fullName>
    </recommendedName>
</protein>
<dbReference type="SUPFAM" id="SSF52540">
    <property type="entry name" value="P-loop containing nucleoside triphosphate hydrolases"/>
    <property type="match status" value="1"/>
</dbReference>
<evidence type="ECO:0000256" key="11">
    <source>
        <dbReference type="ARBA" id="ARBA00023065"/>
    </source>
</evidence>
<dbReference type="InterPro" id="IPR006073">
    <property type="entry name" value="GTP-bd"/>
</dbReference>
<dbReference type="InterPro" id="IPR030389">
    <property type="entry name" value="G_FEOB_dom"/>
</dbReference>
<evidence type="ECO:0000256" key="3">
    <source>
        <dbReference type="ARBA" id="ARBA00022448"/>
    </source>
</evidence>
<evidence type="ECO:0000256" key="8">
    <source>
        <dbReference type="ARBA" id="ARBA00022741"/>
    </source>
</evidence>
<feature type="transmembrane region" description="Helical" evidence="17">
    <location>
        <begin position="494"/>
        <end position="511"/>
    </location>
</feature>
<dbReference type="CDD" id="cd01879">
    <property type="entry name" value="FeoB"/>
    <property type="match status" value="1"/>
</dbReference>
<dbReference type="PANTHER" id="PTHR43185">
    <property type="entry name" value="FERROUS IRON TRANSPORT PROTEIN B"/>
    <property type="match status" value="1"/>
</dbReference>
<feature type="binding site" evidence="15">
    <location>
        <begin position="35"/>
        <end position="39"/>
    </location>
    <ligand>
        <name>GTP</name>
        <dbReference type="ChEBI" id="CHEBI:37565"/>
        <label>2</label>
    </ligand>
</feature>
<sequence>MSAITIALAGNPNTGKTTLFNALTGAHQHIGNWPGVTVEKAIGQLKKEDKTFTIVDLPGTYSISAYSLEEKIVADYLQKEKPDVVVNVVDASNLERNLYLTMQLIEAGAPLMIALNMVDDAKQKGMQIDIESLSRCLGVPIVPTVASRKEGLKDLVERFSPAIATAKAQQAPALSDYLALAESLRTANDEDSLIEGRYHFISQVLEQSVRIDGPQEESFSNTLDNILTHRVLGIPIFLGIMYLMFEIAFSWIGKPLQDLLDDWISGPVSDFVSESLVSLGVADWLQSLVVDGIIAGVGSVLAFVPLIFTLFLFISILDGSGYMARVAFIMDQAMRKIGLSGKAFMPMLIGFGCSVPAIMGARVLDSERDRRVAALIAPLMSCSARLPIYALFTALFFTENETLIIFSLYVLGIALAILMGILFKKTILKGESEPFVMELPPYRLPALHTVLIQTWEKGKGFLIKAGTIIFSMSVVLWFLSNYNFDGPAEMQDSFLAAIGGFIAPLFTFHGFGSWEAGVAVLTGILAKEAVVSTLGIVYGIGELSGDAVDAATQLMPVAQVHFTALSAYAFMVFTLIYTPCMAAMATLKKELGSWKWTLLGAVYPLVLAWLVSLVVYQVGLLLGFGG</sequence>
<keyword evidence="10 17" id="KW-0408">Iron</keyword>
<accession>A0A845LF97</accession>
<comment type="similarity">
    <text evidence="17">Belongs to the TRAFAC class TrmE-Era-EngA-EngB-Septin-like GTPase superfamily. FeoB GTPase (TC 9.A.8) family.</text>
</comment>
<evidence type="ECO:0000259" key="18">
    <source>
        <dbReference type="PROSITE" id="PS51711"/>
    </source>
</evidence>
<evidence type="ECO:0000256" key="14">
    <source>
        <dbReference type="NCBIfam" id="TIGR00437"/>
    </source>
</evidence>
<feature type="transmembrane region" description="Helical" evidence="17">
    <location>
        <begin position="596"/>
        <end position="616"/>
    </location>
</feature>
<feature type="binding site" evidence="16">
    <location>
        <position position="22"/>
    </location>
    <ligand>
        <name>Mg(2+)</name>
        <dbReference type="ChEBI" id="CHEBI:18420"/>
        <label>1</label>
    </ligand>
</feature>
<evidence type="ECO:0000313" key="19">
    <source>
        <dbReference type="EMBL" id="MZP44074.1"/>
    </source>
</evidence>
<feature type="transmembrane region" description="Helical" evidence="17">
    <location>
        <begin position="518"/>
        <end position="540"/>
    </location>
</feature>